<accession>A0A8J8PGN0</accession>
<dbReference type="GO" id="GO:0016887">
    <property type="term" value="F:ATP hydrolysis activity"/>
    <property type="evidence" value="ECO:0007669"/>
    <property type="project" value="InterPro"/>
</dbReference>
<dbReference type="CDD" id="cd03214">
    <property type="entry name" value="ABC_Iron-Siderophores_B12_Hemin"/>
    <property type="match status" value="1"/>
</dbReference>
<dbReference type="InterPro" id="IPR003593">
    <property type="entry name" value="AAA+_ATPase"/>
</dbReference>
<dbReference type="AlphaFoldDB" id="A0A8J8PGN0"/>
<reference evidence="6" key="1">
    <citation type="submission" date="2016-03" db="EMBL/GenBank/DDBJ databases">
        <authorList>
            <person name="Borrel G."/>
            <person name="Mccann A."/>
            <person name="O'Toole P.W."/>
        </authorList>
    </citation>
    <scope>NUCLEOTIDE SEQUENCE</scope>
    <source>
        <strain evidence="6">183</strain>
    </source>
</reference>
<dbReference type="OMA" id="WSHMNVI"/>
<dbReference type="Gene3D" id="3.40.50.300">
    <property type="entry name" value="P-loop containing nucleotide triphosphate hydrolases"/>
    <property type="match status" value="1"/>
</dbReference>
<dbReference type="PANTHER" id="PTHR42734">
    <property type="entry name" value="METAL TRANSPORT SYSTEM ATP-BINDING PROTEIN TM_0124-RELATED"/>
    <property type="match status" value="1"/>
</dbReference>
<dbReference type="InterPro" id="IPR050153">
    <property type="entry name" value="Metal_Ion_Import_ABC"/>
</dbReference>
<evidence type="ECO:0000256" key="1">
    <source>
        <dbReference type="ARBA" id="ARBA00005417"/>
    </source>
</evidence>
<dbReference type="GeneID" id="41323618"/>
<evidence type="ECO:0000313" key="7">
    <source>
        <dbReference type="Proteomes" id="UP000752814"/>
    </source>
</evidence>
<dbReference type="SUPFAM" id="SSF52540">
    <property type="entry name" value="P-loop containing nucleoside triphosphate hydrolases"/>
    <property type="match status" value="1"/>
</dbReference>
<dbReference type="PROSITE" id="PS50893">
    <property type="entry name" value="ABC_TRANSPORTER_2"/>
    <property type="match status" value="1"/>
</dbReference>
<feature type="domain" description="ABC transporter" evidence="5">
    <location>
        <begin position="2"/>
        <end position="235"/>
    </location>
</feature>
<organism evidence="6 7">
    <name type="scientific">Candidatus Methanomassiliicoccus intestinalis</name>
    <dbReference type="NCBI Taxonomy" id="1406512"/>
    <lineage>
        <taxon>Archaea</taxon>
        <taxon>Methanobacteriati</taxon>
        <taxon>Thermoplasmatota</taxon>
        <taxon>Thermoplasmata</taxon>
        <taxon>Methanomassiliicoccales</taxon>
        <taxon>Methanomassiliicoccaceae</taxon>
        <taxon>Methanomassiliicoccus</taxon>
    </lineage>
</organism>
<protein>
    <submittedName>
        <fullName evidence="6">Iron ABC transporter ATP-binding protein</fullName>
    </submittedName>
</protein>
<dbReference type="GO" id="GO:0005524">
    <property type="term" value="F:ATP binding"/>
    <property type="evidence" value="ECO:0007669"/>
    <property type="project" value="UniProtKB-KW"/>
</dbReference>
<keyword evidence="3" id="KW-0547">Nucleotide-binding</keyword>
<evidence type="ECO:0000259" key="5">
    <source>
        <dbReference type="PROSITE" id="PS50893"/>
    </source>
</evidence>
<dbReference type="FunFam" id="3.40.50.300:FF:000134">
    <property type="entry name" value="Iron-enterobactin ABC transporter ATP-binding protein"/>
    <property type="match status" value="1"/>
</dbReference>
<keyword evidence="2" id="KW-0813">Transport</keyword>
<dbReference type="SMART" id="SM00382">
    <property type="entry name" value="AAA"/>
    <property type="match status" value="1"/>
</dbReference>
<evidence type="ECO:0000256" key="2">
    <source>
        <dbReference type="ARBA" id="ARBA00022448"/>
    </source>
</evidence>
<name>A0A8J8PGN0_9ARCH</name>
<dbReference type="PANTHER" id="PTHR42734:SF6">
    <property type="entry name" value="MOLYBDATE IMPORT ATP-BINDING PROTEIN MOLC"/>
    <property type="match status" value="1"/>
</dbReference>
<dbReference type="RefSeq" id="WP_020449087.1">
    <property type="nucleotide sequence ID" value="NZ_CAYAYA010000009.1"/>
</dbReference>
<dbReference type="Proteomes" id="UP000752814">
    <property type="component" value="Unassembled WGS sequence"/>
</dbReference>
<evidence type="ECO:0000313" key="6">
    <source>
        <dbReference type="EMBL" id="TQS83647.1"/>
    </source>
</evidence>
<evidence type="ECO:0000256" key="3">
    <source>
        <dbReference type="ARBA" id="ARBA00022741"/>
    </source>
</evidence>
<dbReference type="InterPro" id="IPR027417">
    <property type="entry name" value="P-loop_NTPase"/>
</dbReference>
<evidence type="ECO:0000256" key="4">
    <source>
        <dbReference type="ARBA" id="ARBA00022840"/>
    </source>
</evidence>
<proteinExistence type="inferred from homology"/>
<dbReference type="InterPro" id="IPR003439">
    <property type="entry name" value="ABC_transporter-like_ATP-bd"/>
</dbReference>
<dbReference type="EMBL" id="LVVT01000008">
    <property type="protein sequence ID" value="TQS83647.1"/>
    <property type="molecule type" value="Genomic_DNA"/>
</dbReference>
<gene>
    <name evidence="6" type="ORF">A3207_08680</name>
</gene>
<sequence length="264" mass="29436">MLHVEDLNFSYGSEKVLSDVSFDAKENNIVSILGPNGVGKTTLLKCLCNVHKPQTGKVLINGTDVLKLSGKEMSKNIGYVPQFVPKSLMTVYDSVLLGRKPYFELNATREDLKKVSEVINGMGLAPLSLKYITNISGGEFQKVHIARAIVQEPKVLILDEPTNNLDIANQHKTMQMIEKVVRSRGICTLMTMHDINLAAHYSDKFMFINEGRILAYGGPEIITEDLIRKVYDIDVEIIDHRGVPMIIPQNSSKYICPVPLGCEF</sequence>
<comment type="caution">
    <text evidence="6">The sequence shown here is derived from an EMBL/GenBank/DDBJ whole genome shotgun (WGS) entry which is preliminary data.</text>
</comment>
<dbReference type="Pfam" id="PF00005">
    <property type="entry name" value="ABC_tran"/>
    <property type="match status" value="1"/>
</dbReference>
<comment type="similarity">
    <text evidence="1">Belongs to the ABC transporter superfamily.</text>
</comment>
<keyword evidence="4 6" id="KW-0067">ATP-binding</keyword>